<comment type="caution">
    <text evidence="2">The sequence shown here is derived from an EMBL/GenBank/DDBJ whole genome shotgun (WGS) entry which is preliminary data.</text>
</comment>
<accession>A0ABR3EQG3</accession>
<dbReference type="Proteomes" id="UP001465976">
    <property type="component" value="Unassembled WGS sequence"/>
</dbReference>
<feature type="compositionally biased region" description="Low complexity" evidence="1">
    <location>
        <begin position="41"/>
        <end position="71"/>
    </location>
</feature>
<proteinExistence type="predicted"/>
<name>A0ABR3EQG3_9AGAR</name>
<feature type="compositionally biased region" description="Basic and acidic residues" evidence="1">
    <location>
        <begin position="30"/>
        <end position="39"/>
    </location>
</feature>
<reference evidence="2 3" key="1">
    <citation type="submission" date="2024-02" db="EMBL/GenBank/DDBJ databases">
        <title>A draft genome for the cacao thread blight pathogen Marasmius crinis-equi.</title>
        <authorList>
            <person name="Cohen S.P."/>
            <person name="Baruah I.K."/>
            <person name="Amoako-Attah I."/>
            <person name="Bukari Y."/>
            <person name="Meinhardt L.W."/>
            <person name="Bailey B.A."/>
        </authorList>
    </citation>
    <scope>NUCLEOTIDE SEQUENCE [LARGE SCALE GENOMIC DNA]</scope>
    <source>
        <strain evidence="2 3">GH-76</strain>
    </source>
</reference>
<keyword evidence="3" id="KW-1185">Reference proteome</keyword>
<gene>
    <name evidence="2" type="ORF">V5O48_016932</name>
</gene>
<feature type="region of interest" description="Disordered" evidence="1">
    <location>
        <begin position="1"/>
        <end position="77"/>
    </location>
</feature>
<protein>
    <submittedName>
        <fullName evidence="2">Uncharacterized protein</fullName>
    </submittedName>
</protein>
<evidence type="ECO:0000313" key="3">
    <source>
        <dbReference type="Proteomes" id="UP001465976"/>
    </source>
</evidence>
<evidence type="ECO:0000313" key="2">
    <source>
        <dbReference type="EMBL" id="KAL0565101.1"/>
    </source>
</evidence>
<organism evidence="2 3">
    <name type="scientific">Marasmius crinis-equi</name>
    <dbReference type="NCBI Taxonomy" id="585013"/>
    <lineage>
        <taxon>Eukaryota</taxon>
        <taxon>Fungi</taxon>
        <taxon>Dikarya</taxon>
        <taxon>Basidiomycota</taxon>
        <taxon>Agaricomycotina</taxon>
        <taxon>Agaricomycetes</taxon>
        <taxon>Agaricomycetidae</taxon>
        <taxon>Agaricales</taxon>
        <taxon>Marasmiineae</taxon>
        <taxon>Marasmiaceae</taxon>
        <taxon>Marasmius</taxon>
    </lineage>
</organism>
<evidence type="ECO:0000256" key="1">
    <source>
        <dbReference type="SAM" id="MobiDB-lite"/>
    </source>
</evidence>
<dbReference type="EMBL" id="JBAHYK010002421">
    <property type="protein sequence ID" value="KAL0565101.1"/>
    <property type="molecule type" value="Genomic_DNA"/>
</dbReference>
<sequence>MSDEEETGRRLIEVENAPPGMDDIATLADTKGKGKEKQKAPKPLTASSAPMSSSPTKEASPLAALTPALPACRSLTR</sequence>